<dbReference type="InterPro" id="IPR036640">
    <property type="entry name" value="ABC1_TM_sf"/>
</dbReference>
<dbReference type="PANTHER" id="PTHR24221:SF651">
    <property type="entry name" value="HEAVY METAL TOLERANCE PROTEIN"/>
    <property type="match status" value="1"/>
</dbReference>
<evidence type="ECO:0000256" key="11">
    <source>
        <dbReference type="SAM" id="Phobius"/>
    </source>
</evidence>
<evidence type="ECO:0000259" key="13">
    <source>
        <dbReference type="PROSITE" id="PS50929"/>
    </source>
</evidence>
<dbReference type="Pfam" id="PF00664">
    <property type="entry name" value="ABC_membrane"/>
    <property type="match status" value="1"/>
</dbReference>
<comment type="subcellular location">
    <subcellularLocation>
        <location evidence="1">Membrane</location>
        <topology evidence="1">Multi-pass membrane protein</topology>
    </subcellularLocation>
</comment>
<dbReference type="InterPro" id="IPR003439">
    <property type="entry name" value="ABC_transporter-like_ATP-bd"/>
</dbReference>
<dbReference type="Gene3D" id="3.40.50.300">
    <property type="entry name" value="P-loop containing nucleotide triphosphate hydrolases"/>
    <property type="match status" value="1"/>
</dbReference>
<feature type="compositionally biased region" description="Low complexity" evidence="10">
    <location>
        <begin position="988"/>
        <end position="997"/>
    </location>
</feature>
<dbReference type="Pfam" id="PF00005">
    <property type="entry name" value="ABC_tran"/>
    <property type="match status" value="1"/>
</dbReference>
<dbReference type="OrthoDB" id="6500128at2759"/>
<evidence type="ECO:0000256" key="8">
    <source>
        <dbReference type="ARBA" id="ARBA00023136"/>
    </source>
</evidence>
<feature type="compositionally biased region" description="Polar residues" evidence="10">
    <location>
        <begin position="306"/>
        <end position="319"/>
    </location>
</feature>
<dbReference type="InterPro" id="IPR027417">
    <property type="entry name" value="P-loop_NTPase"/>
</dbReference>
<dbReference type="eggNOG" id="KOG0056">
    <property type="taxonomic scope" value="Eukaryota"/>
</dbReference>
<evidence type="ECO:0000256" key="7">
    <source>
        <dbReference type="ARBA" id="ARBA00022989"/>
    </source>
</evidence>
<feature type="domain" description="ABC transporter" evidence="12">
    <location>
        <begin position="697"/>
        <end position="934"/>
    </location>
</feature>
<keyword evidence="5" id="KW-0067">ATP-binding</keyword>
<keyword evidence="16" id="KW-1185">Reference proteome</keyword>
<dbReference type="SUPFAM" id="SSF52540">
    <property type="entry name" value="P-loop containing nucleoside triphosphate hydrolases"/>
    <property type="match status" value="1"/>
</dbReference>
<evidence type="ECO:0000313" key="14">
    <source>
        <dbReference type="EMBL" id="EJT81035.1"/>
    </source>
</evidence>
<dbReference type="GO" id="GO:0000329">
    <property type="term" value="C:fungal-type vacuole membrane"/>
    <property type="evidence" value="ECO:0007669"/>
    <property type="project" value="EnsemblFungi"/>
</dbReference>
<evidence type="ECO:0000313" key="16">
    <source>
        <dbReference type="Proteomes" id="UP000006039"/>
    </source>
</evidence>
<name>J3NIE1_GAET3</name>
<evidence type="ECO:0000256" key="4">
    <source>
        <dbReference type="ARBA" id="ARBA00022741"/>
    </source>
</evidence>
<dbReference type="GeneID" id="20341481"/>
<keyword evidence="4" id="KW-0547">Nucleotide-binding</keyword>
<dbReference type="InterPro" id="IPR039421">
    <property type="entry name" value="Type_1_exporter"/>
</dbReference>
<keyword evidence="7 11" id="KW-1133">Transmembrane helix</keyword>
<dbReference type="CDD" id="cd18583">
    <property type="entry name" value="ABC_6TM_HMT1"/>
    <property type="match status" value="1"/>
</dbReference>
<dbReference type="GO" id="GO:0016887">
    <property type="term" value="F:ATP hydrolysis activity"/>
    <property type="evidence" value="ECO:0007669"/>
    <property type="project" value="InterPro"/>
</dbReference>
<dbReference type="GO" id="GO:0036249">
    <property type="term" value="P:cadmium ion import into vacuole"/>
    <property type="evidence" value="ECO:0007669"/>
    <property type="project" value="EnsemblFungi"/>
</dbReference>
<reference evidence="16" key="1">
    <citation type="submission" date="2010-07" db="EMBL/GenBank/DDBJ databases">
        <title>The genome sequence of Gaeumannomyces graminis var. tritici strain R3-111a-1.</title>
        <authorList>
            <consortium name="The Broad Institute Genome Sequencing Platform"/>
            <person name="Ma L.-J."/>
            <person name="Dead R."/>
            <person name="Young S."/>
            <person name="Zeng Q."/>
            <person name="Koehrsen M."/>
            <person name="Alvarado L."/>
            <person name="Berlin A."/>
            <person name="Chapman S.B."/>
            <person name="Chen Z."/>
            <person name="Freedman E."/>
            <person name="Gellesch M."/>
            <person name="Goldberg J."/>
            <person name="Griggs A."/>
            <person name="Gujja S."/>
            <person name="Heilman E.R."/>
            <person name="Heiman D."/>
            <person name="Hepburn T."/>
            <person name="Howarth C."/>
            <person name="Jen D."/>
            <person name="Larson L."/>
            <person name="Mehta T."/>
            <person name="Neiman D."/>
            <person name="Pearson M."/>
            <person name="Roberts A."/>
            <person name="Saif S."/>
            <person name="Shea T."/>
            <person name="Shenoy N."/>
            <person name="Sisk P."/>
            <person name="Stolte C."/>
            <person name="Sykes S."/>
            <person name="Walk T."/>
            <person name="White J."/>
            <person name="Yandava C."/>
            <person name="Haas B."/>
            <person name="Nusbaum C."/>
            <person name="Birren B."/>
        </authorList>
    </citation>
    <scope>NUCLEOTIDE SEQUENCE [LARGE SCALE GENOMIC DNA]</scope>
    <source>
        <strain evidence="16">R3-111a-1</strain>
    </source>
</reference>
<evidence type="ECO:0000256" key="9">
    <source>
        <dbReference type="ARBA" id="ARBA00024363"/>
    </source>
</evidence>
<feature type="transmembrane region" description="Helical" evidence="11">
    <location>
        <begin position="606"/>
        <end position="625"/>
    </location>
</feature>
<proteinExistence type="inferred from homology"/>
<evidence type="ECO:0000259" key="12">
    <source>
        <dbReference type="PROSITE" id="PS50893"/>
    </source>
</evidence>
<keyword evidence="8 11" id="KW-0472">Membrane</keyword>
<dbReference type="EMBL" id="GL385395">
    <property type="protein sequence ID" value="EJT81035.1"/>
    <property type="molecule type" value="Genomic_DNA"/>
</dbReference>
<keyword evidence="3 11" id="KW-0812">Transmembrane</keyword>
<dbReference type="PROSITE" id="PS50929">
    <property type="entry name" value="ABC_TM1F"/>
    <property type="match status" value="1"/>
</dbReference>
<evidence type="ECO:0000256" key="3">
    <source>
        <dbReference type="ARBA" id="ARBA00022692"/>
    </source>
</evidence>
<feature type="transmembrane region" description="Helical" evidence="11">
    <location>
        <begin position="217"/>
        <end position="239"/>
    </location>
</feature>
<feature type="compositionally biased region" description="Polar residues" evidence="10">
    <location>
        <begin position="973"/>
        <end position="984"/>
    </location>
</feature>
<feature type="region of interest" description="Disordered" evidence="10">
    <location>
        <begin position="966"/>
        <end position="1013"/>
    </location>
</feature>
<dbReference type="GO" id="GO:0071996">
    <property type="term" value="P:glutathione transmembrane import into vacuole"/>
    <property type="evidence" value="ECO:0007669"/>
    <property type="project" value="EnsemblFungi"/>
</dbReference>
<dbReference type="EnsemblFungi" id="EJT81035">
    <property type="protein sequence ID" value="EJT81035"/>
    <property type="gene ID" value="GGTG_01023"/>
</dbReference>
<evidence type="ECO:0000256" key="6">
    <source>
        <dbReference type="ARBA" id="ARBA00022946"/>
    </source>
</evidence>
<evidence type="ECO:0000256" key="10">
    <source>
        <dbReference type="SAM" id="MobiDB-lite"/>
    </source>
</evidence>
<reference evidence="14" key="2">
    <citation type="submission" date="2010-07" db="EMBL/GenBank/DDBJ databases">
        <authorList>
            <consortium name="The Broad Institute Genome Sequencing Platform"/>
            <consortium name="Broad Institute Genome Sequencing Center for Infectious Disease"/>
            <person name="Ma L.-J."/>
            <person name="Dead R."/>
            <person name="Young S."/>
            <person name="Zeng Q."/>
            <person name="Koehrsen M."/>
            <person name="Alvarado L."/>
            <person name="Berlin A."/>
            <person name="Chapman S.B."/>
            <person name="Chen Z."/>
            <person name="Freedman E."/>
            <person name="Gellesch M."/>
            <person name="Goldberg J."/>
            <person name="Griggs A."/>
            <person name="Gujja S."/>
            <person name="Heilman E.R."/>
            <person name="Heiman D."/>
            <person name="Hepburn T."/>
            <person name="Howarth C."/>
            <person name="Jen D."/>
            <person name="Larson L."/>
            <person name="Mehta T."/>
            <person name="Neiman D."/>
            <person name="Pearson M."/>
            <person name="Roberts A."/>
            <person name="Saif S."/>
            <person name="Shea T."/>
            <person name="Shenoy N."/>
            <person name="Sisk P."/>
            <person name="Stolte C."/>
            <person name="Sykes S."/>
            <person name="Walk T."/>
            <person name="White J."/>
            <person name="Yandava C."/>
            <person name="Haas B."/>
            <person name="Nusbaum C."/>
            <person name="Birren B."/>
        </authorList>
    </citation>
    <scope>NUCLEOTIDE SEQUENCE</scope>
    <source>
        <strain evidence="14">R3-111a-1</strain>
    </source>
</reference>
<dbReference type="GO" id="GO:0044604">
    <property type="term" value="F:ABC-type phytochelatin transporter activity"/>
    <property type="evidence" value="ECO:0007669"/>
    <property type="project" value="EnsemblFungi"/>
</dbReference>
<dbReference type="GO" id="GO:0098849">
    <property type="term" value="P:cellular detoxification of cadmium ion"/>
    <property type="evidence" value="ECO:0007669"/>
    <property type="project" value="EnsemblFungi"/>
</dbReference>
<dbReference type="AlphaFoldDB" id="J3NIE1"/>
<keyword evidence="6" id="KW-0809">Transit peptide</keyword>
<dbReference type="InterPro" id="IPR011527">
    <property type="entry name" value="ABC1_TM_dom"/>
</dbReference>
<dbReference type="PROSITE" id="PS50893">
    <property type="entry name" value="ABC_TRANSPORTER_2"/>
    <property type="match status" value="1"/>
</dbReference>
<dbReference type="Proteomes" id="UP000006039">
    <property type="component" value="Unassembled WGS sequence"/>
</dbReference>
<dbReference type="GO" id="GO:0036246">
    <property type="term" value="P:phytochelatin 2 import into vacuole"/>
    <property type="evidence" value="ECO:0007669"/>
    <property type="project" value="EnsemblFungi"/>
</dbReference>
<reference evidence="15" key="4">
    <citation type="journal article" date="2015" name="G3 (Bethesda)">
        <title>Genome sequences of three phytopathogenic species of the Magnaporthaceae family of fungi.</title>
        <authorList>
            <person name="Okagaki L.H."/>
            <person name="Nunes C.C."/>
            <person name="Sailsbery J."/>
            <person name="Clay B."/>
            <person name="Brown D."/>
            <person name="John T."/>
            <person name="Oh Y."/>
            <person name="Young N."/>
            <person name="Fitzgerald M."/>
            <person name="Haas B.J."/>
            <person name="Zeng Q."/>
            <person name="Young S."/>
            <person name="Adiconis X."/>
            <person name="Fan L."/>
            <person name="Levin J.Z."/>
            <person name="Mitchell T.K."/>
            <person name="Okubara P.A."/>
            <person name="Farman M.L."/>
            <person name="Kohn L.M."/>
            <person name="Birren B."/>
            <person name="Ma L.-J."/>
            <person name="Dean R.A."/>
        </authorList>
    </citation>
    <scope>NUCLEOTIDE SEQUENCE</scope>
    <source>
        <strain evidence="15">R3-111a-1</strain>
    </source>
</reference>
<comment type="similarity">
    <text evidence="9">Belongs to the ABC transporter superfamily. ABCB family. Heavy Metal importer (TC 3.A.1.210) subfamily.</text>
</comment>
<dbReference type="SUPFAM" id="SSF90123">
    <property type="entry name" value="ABC transporter transmembrane region"/>
    <property type="match status" value="1"/>
</dbReference>
<accession>J3NIE1</accession>
<reference evidence="15" key="5">
    <citation type="submission" date="2018-04" db="UniProtKB">
        <authorList>
            <consortium name="EnsemblFungi"/>
        </authorList>
    </citation>
    <scope>IDENTIFICATION</scope>
    <source>
        <strain evidence="15">R3-111a-1</strain>
    </source>
</reference>
<feature type="transmembrane region" description="Helical" evidence="11">
    <location>
        <begin position="366"/>
        <end position="384"/>
    </location>
</feature>
<dbReference type="STRING" id="644352.J3NIE1"/>
<dbReference type="GO" id="GO:0005524">
    <property type="term" value="F:ATP binding"/>
    <property type="evidence" value="ECO:0007669"/>
    <property type="project" value="UniProtKB-KW"/>
</dbReference>
<keyword evidence="2" id="KW-0813">Transport</keyword>
<evidence type="ECO:0000256" key="2">
    <source>
        <dbReference type="ARBA" id="ARBA00022448"/>
    </source>
</evidence>
<dbReference type="InterPro" id="IPR017871">
    <property type="entry name" value="ABC_transporter-like_CS"/>
</dbReference>
<feature type="transmembrane region" description="Helical" evidence="11">
    <location>
        <begin position="95"/>
        <end position="117"/>
    </location>
</feature>
<dbReference type="InterPro" id="IPR003593">
    <property type="entry name" value="AAA+_ATPase"/>
</dbReference>
<gene>
    <name evidence="15" type="primary">20341481</name>
    <name evidence="14" type="ORF">GGTG_01023</name>
</gene>
<evidence type="ECO:0000256" key="1">
    <source>
        <dbReference type="ARBA" id="ARBA00004141"/>
    </source>
</evidence>
<feature type="transmembrane region" description="Helical" evidence="11">
    <location>
        <begin position="144"/>
        <end position="162"/>
    </location>
</feature>
<feature type="transmembrane region" description="Helical" evidence="11">
    <location>
        <begin position="519"/>
        <end position="540"/>
    </location>
</feature>
<dbReference type="RefSeq" id="XP_009217043.1">
    <property type="nucleotide sequence ID" value="XM_009218779.1"/>
</dbReference>
<organism evidence="14">
    <name type="scientific">Gaeumannomyces tritici (strain R3-111a-1)</name>
    <name type="common">Wheat and barley take-all root rot fungus</name>
    <name type="synonym">Gaeumannomyces graminis var. tritici</name>
    <dbReference type="NCBI Taxonomy" id="644352"/>
    <lineage>
        <taxon>Eukaryota</taxon>
        <taxon>Fungi</taxon>
        <taxon>Dikarya</taxon>
        <taxon>Ascomycota</taxon>
        <taxon>Pezizomycotina</taxon>
        <taxon>Sordariomycetes</taxon>
        <taxon>Sordariomycetidae</taxon>
        <taxon>Magnaporthales</taxon>
        <taxon>Magnaporthaceae</taxon>
        <taxon>Gaeumannomyces</taxon>
    </lineage>
</organism>
<dbReference type="FunFam" id="3.40.50.300:FF:000186">
    <property type="entry name" value="ATP-binding cassette sub-family B member 7, mitochondrial"/>
    <property type="match status" value="1"/>
</dbReference>
<dbReference type="PROSITE" id="PS00211">
    <property type="entry name" value="ABC_TRANSPORTER_1"/>
    <property type="match status" value="1"/>
</dbReference>
<sequence>MGGLSSPRSGTPSTAEDVLSWAQILSPCILLFCFMLAIALHGVLASRKTEDLIAPAARGPGGRPLPVTKTRPDAVVIELTEAASFGRGSRRVFQLATAVIVLAFVGNAVNLALQVAYDPDQARSYSLAPPDKLEERPWWCREEAFVYIVGCGSFYTYLLLTLFDWSDSPNTVHFMVWCTSLITESTVLGSLLVRILQSSYAAADEPCMPGGYDIADLAIGALRLAVVLGIVILYIGLAGRRTFWAGEKKAHDAGLNGLDEMERQGRGQVDHGSDTSDETSPLLSRRHAGLNGYVNPATGGRDMRKNQNGSAGPNQSPVNGTGGNTHGEADAAFYRPNKLPHKTWWEYLRGYSLFFPYLWPRDSLRLQAVVVFCFIIAVLQRYVIMMVPIQTGYLVDDLDAAVSRIEPGSGHGMPWGSLGRLILFKILSGPSGLLGSVRAILWIPVSQYCFRALSSAAFEHVHSLSLDFHLSKRTGEVLSALNKGASINAFLEQVTFQVLPMLIDPLISIIVLAKKFNSVYAVCVSIMTFTYLFLTIRMAATRADQRRDMVNANREEEAVKNDSIVSYETVKYFNAEDFEFNRYRHTINTFQAAEASVTRGANNMNICQNLVFMAGMLLLLVVGAYDVALGNRTIGEFSTLLAILAQLQGPLNFFGTFYKTVQQAMISGERLLELFKVAPTVVDRRGVPDLPPCKGHIRWNKVRFWYDGPRPALRDLSFECRPGTTTAFVGESGGGKSTVFRLMFRYYNCHEGSIEVDGHNVKDVTIDSVRRAIGVVPQDTIMFNESIMYNLRYANQKATDEEVYEACRSASIHDRIMSFPEGYNTRVGERGLRLSGGEKQRMAIARLILKRPRIIMLDEATSALDSETEQQIQSKLIKGNNLGQNRTLLIIAHRLSTITHADQIIVLHAGSIIEKGSHAELLRLGGKYASMWEKQSKAEEAAVKARDATARANKLLRRAQIGVKTDVNDDSDGYNNSACSSTVLTGPKAASAASEDSSTSDDDLTNNDNNKTK</sequence>
<dbReference type="SMART" id="SM00382">
    <property type="entry name" value="AAA"/>
    <property type="match status" value="1"/>
</dbReference>
<dbReference type="VEuPathDB" id="FungiDB:GGTG_01023"/>
<dbReference type="Gene3D" id="1.20.1560.10">
    <property type="entry name" value="ABC transporter type 1, transmembrane domain"/>
    <property type="match status" value="1"/>
</dbReference>
<feature type="domain" description="ABC transmembrane type-1" evidence="13">
    <location>
        <begin position="371"/>
        <end position="663"/>
    </location>
</feature>
<feature type="transmembrane region" description="Helical" evidence="11">
    <location>
        <begin position="174"/>
        <end position="197"/>
    </location>
</feature>
<feature type="region of interest" description="Disordered" evidence="10">
    <location>
        <begin position="289"/>
        <end position="329"/>
    </location>
</feature>
<evidence type="ECO:0000256" key="5">
    <source>
        <dbReference type="ARBA" id="ARBA00022840"/>
    </source>
</evidence>
<protein>
    <submittedName>
        <fullName evidence="14">Heavy metal tolerance protein</fullName>
    </submittedName>
</protein>
<dbReference type="PANTHER" id="PTHR24221">
    <property type="entry name" value="ATP-BINDING CASSETTE SUB-FAMILY B"/>
    <property type="match status" value="1"/>
</dbReference>
<feature type="transmembrane region" description="Helical" evidence="11">
    <location>
        <begin position="20"/>
        <end position="44"/>
    </location>
</feature>
<evidence type="ECO:0000313" key="15">
    <source>
        <dbReference type="EnsemblFungi" id="EJT81035"/>
    </source>
</evidence>
<reference evidence="14" key="3">
    <citation type="submission" date="2010-09" db="EMBL/GenBank/DDBJ databases">
        <title>Annotation of Gaeumannomyces graminis var. tritici R3-111a-1.</title>
        <authorList>
            <consortium name="The Broad Institute Genome Sequencing Platform"/>
            <person name="Ma L.-J."/>
            <person name="Dead R."/>
            <person name="Young S.K."/>
            <person name="Zeng Q."/>
            <person name="Gargeya S."/>
            <person name="Fitzgerald M."/>
            <person name="Haas B."/>
            <person name="Abouelleil A."/>
            <person name="Alvarado L."/>
            <person name="Arachchi H.M."/>
            <person name="Berlin A."/>
            <person name="Brown A."/>
            <person name="Chapman S.B."/>
            <person name="Chen Z."/>
            <person name="Dunbar C."/>
            <person name="Freedman E."/>
            <person name="Gearin G."/>
            <person name="Gellesch M."/>
            <person name="Goldberg J."/>
            <person name="Griggs A."/>
            <person name="Gujja S."/>
            <person name="Heiman D."/>
            <person name="Howarth C."/>
            <person name="Larson L."/>
            <person name="Lui A."/>
            <person name="MacDonald P.J.P."/>
            <person name="Mehta T."/>
            <person name="Montmayeur A."/>
            <person name="Murphy C."/>
            <person name="Neiman D."/>
            <person name="Pearson M."/>
            <person name="Priest M."/>
            <person name="Roberts A."/>
            <person name="Saif S."/>
            <person name="Shea T."/>
            <person name="Shenoy N."/>
            <person name="Sisk P."/>
            <person name="Stolte C."/>
            <person name="Sykes S."/>
            <person name="Yandava C."/>
            <person name="Wortman J."/>
            <person name="Nusbaum C."/>
            <person name="Birren B."/>
        </authorList>
    </citation>
    <scope>NUCLEOTIDE SEQUENCE</scope>
    <source>
        <strain evidence="14">R3-111a-1</strain>
    </source>
</reference>